<keyword evidence="1" id="KW-0732">Signal</keyword>
<reference evidence="2 3" key="1">
    <citation type="journal article" date="2014" name="Agronomy (Basel)">
        <title>A Draft Genome Sequence for Ensete ventricosum, the Drought-Tolerant Tree Against Hunger.</title>
        <authorList>
            <person name="Harrison J."/>
            <person name="Moore K.A."/>
            <person name="Paszkiewicz K."/>
            <person name="Jones T."/>
            <person name="Grant M."/>
            <person name="Ambacheew D."/>
            <person name="Muzemil S."/>
            <person name="Studholme D.J."/>
        </authorList>
    </citation>
    <scope>NUCLEOTIDE SEQUENCE [LARGE SCALE GENOMIC DNA]</scope>
</reference>
<accession>A0A426YH01</accession>
<dbReference type="EMBL" id="AMZH03012447">
    <property type="protein sequence ID" value="RRT51005.1"/>
    <property type="molecule type" value="Genomic_DNA"/>
</dbReference>
<protein>
    <submittedName>
        <fullName evidence="2">Uncharacterized protein</fullName>
    </submittedName>
</protein>
<feature type="chain" id="PRO_5018978806" evidence="1">
    <location>
        <begin position="23"/>
        <end position="216"/>
    </location>
</feature>
<name>A0A426YH01_ENSVE</name>
<feature type="signal peptide" evidence="1">
    <location>
        <begin position="1"/>
        <end position="22"/>
    </location>
</feature>
<gene>
    <name evidence="2" type="ORF">B296_00023712</name>
</gene>
<comment type="caution">
    <text evidence="2">The sequence shown here is derived from an EMBL/GenBank/DDBJ whole genome shotgun (WGS) entry which is preliminary data.</text>
</comment>
<organism evidence="2 3">
    <name type="scientific">Ensete ventricosum</name>
    <name type="common">Abyssinian banana</name>
    <name type="synonym">Musa ensete</name>
    <dbReference type="NCBI Taxonomy" id="4639"/>
    <lineage>
        <taxon>Eukaryota</taxon>
        <taxon>Viridiplantae</taxon>
        <taxon>Streptophyta</taxon>
        <taxon>Embryophyta</taxon>
        <taxon>Tracheophyta</taxon>
        <taxon>Spermatophyta</taxon>
        <taxon>Magnoliopsida</taxon>
        <taxon>Liliopsida</taxon>
        <taxon>Zingiberales</taxon>
        <taxon>Musaceae</taxon>
        <taxon>Ensete</taxon>
    </lineage>
</organism>
<dbReference type="Proteomes" id="UP000287651">
    <property type="component" value="Unassembled WGS sequence"/>
</dbReference>
<evidence type="ECO:0000256" key="1">
    <source>
        <dbReference type="SAM" id="SignalP"/>
    </source>
</evidence>
<evidence type="ECO:0000313" key="2">
    <source>
        <dbReference type="EMBL" id="RRT51005.1"/>
    </source>
</evidence>
<dbReference type="AlphaFoldDB" id="A0A426YH01"/>
<sequence length="216" mass="23009">MLPSTHIAAAIVIVVAFISTRSYPLPHQSHATPVVPSLIAISISSKKGTSSLSSSSHILYHYNPLALSHITRCYLCPLATPVTNAAAATTIAQPPSSSPLNHYRWPDHDSAQPMVARPFLSLLYRYHALTSSFPTIAFATATHHCPSLAVASSPIAAITDPICHNIAMHISITAVASFASCYFPPRQLSAAHAIIVLLATQMPAALPHLPMQLTQP</sequence>
<evidence type="ECO:0000313" key="3">
    <source>
        <dbReference type="Proteomes" id="UP000287651"/>
    </source>
</evidence>
<proteinExistence type="predicted"/>